<comment type="caution">
    <text evidence="1">The sequence shown here is derived from an EMBL/GenBank/DDBJ whole genome shotgun (WGS) entry which is preliminary data.</text>
</comment>
<keyword evidence="2" id="KW-1185">Reference proteome</keyword>
<dbReference type="Proteomes" id="UP000789702">
    <property type="component" value="Unassembled WGS sequence"/>
</dbReference>
<feature type="non-terminal residue" evidence="1">
    <location>
        <position position="138"/>
    </location>
</feature>
<protein>
    <submittedName>
        <fullName evidence="1">2915_t:CDS:1</fullName>
    </submittedName>
</protein>
<gene>
    <name evidence="1" type="ORF">DHETER_LOCUS14063</name>
</gene>
<sequence length="138" mass="15959">MEFERKRELEEKKQRLLRLKQQREERRLNSQNTFISEPAYRTDPDRDRKINEFAKSLLEENDKPTVRTSRTGTISSQEDLFIITNKDKTEKGKNAALYTNNYSSPGVSVPPSPTFIPPPRFMPELSSVQGESVDIAAR</sequence>
<proteinExistence type="predicted"/>
<evidence type="ECO:0000313" key="2">
    <source>
        <dbReference type="Proteomes" id="UP000789702"/>
    </source>
</evidence>
<dbReference type="EMBL" id="CAJVPU010041374">
    <property type="protein sequence ID" value="CAG8741297.1"/>
    <property type="molecule type" value="Genomic_DNA"/>
</dbReference>
<organism evidence="1 2">
    <name type="scientific">Dentiscutata heterogama</name>
    <dbReference type="NCBI Taxonomy" id="1316150"/>
    <lineage>
        <taxon>Eukaryota</taxon>
        <taxon>Fungi</taxon>
        <taxon>Fungi incertae sedis</taxon>
        <taxon>Mucoromycota</taxon>
        <taxon>Glomeromycotina</taxon>
        <taxon>Glomeromycetes</taxon>
        <taxon>Diversisporales</taxon>
        <taxon>Gigasporaceae</taxon>
        <taxon>Dentiscutata</taxon>
    </lineage>
</organism>
<accession>A0ACA9Q8Z1</accession>
<name>A0ACA9Q8Z1_9GLOM</name>
<reference evidence="1" key="1">
    <citation type="submission" date="2021-06" db="EMBL/GenBank/DDBJ databases">
        <authorList>
            <person name="Kallberg Y."/>
            <person name="Tangrot J."/>
            <person name="Rosling A."/>
        </authorList>
    </citation>
    <scope>NUCLEOTIDE SEQUENCE</scope>
    <source>
        <strain evidence="1">IL203A</strain>
    </source>
</reference>
<evidence type="ECO:0000313" key="1">
    <source>
        <dbReference type="EMBL" id="CAG8741297.1"/>
    </source>
</evidence>